<accession>A0A7Z2JHA8</accession>
<dbReference type="Proteomes" id="UP000433577">
    <property type="component" value="Chromosome 3"/>
</dbReference>
<sequence>MTTEAPSLSLLRDTRYTMIPHRVRGVAAGRAALDLEARHDAQHPLQLRADGNAVQYNVLLAYTRSVTCVAALHCRDLLRFLGVQGDGAGNLRACDSSETAAMPDPPVGAISIDMFRTAAGEPLARMPLSAVNAFAEPPAVAHAWALTCDLASQPLAHAMRDPRWTSGLLAPALHRAFDTVPLALSQWFYERAVL</sequence>
<proteinExistence type="predicted"/>
<evidence type="ECO:0000313" key="1">
    <source>
        <dbReference type="EMBL" id="QGZ65527.1"/>
    </source>
</evidence>
<dbReference type="EMBL" id="CP046915">
    <property type="protein sequence ID" value="QGZ65527.1"/>
    <property type="molecule type" value="Genomic_DNA"/>
</dbReference>
<dbReference type="AlphaFoldDB" id="A0A7Z2JHA8"/>
<keyword evidence="2" id="KW-1185">Reference proteome</keyword>
<protein>
    <submittedName>
        <fullName evidence="1">Uncharacterized protein</fullName>
    </submittedName>
</protein>
<evidence type="ECO:0000313" key="2">
    <source>
        <dbReference type="Proteomes" id="UP000433577"/>
    </source>
</evidence>
<dbReference type="RefSeq" id="WP_158956045.1">
    <property type="nucleotide sequence ID" value="NZ_CP046915.1"/>
</dbReference>
<name>A0A7Z2JHA8_9BURK</name>
<dbReference type="KEGG" id="pacs:FAZ98_27670"/>
<organism evidence="1 2">
    <name type="scientific">Paraburkholderia acidisoli</name>
    <dbReference type="NCBI Taxonomy" id="2571748"/>
    <lineage>
        <taxon>Bacteria</taxon>
        <taxon>Pseudomonadati</taxon>
        <taxon>Pseudomonadota</taxon>
        <taxon>Betaproteobacteria</taxon>
        <taxon>Burkholderiales</taxon>
        <taxon>Burkholderiaceae</taxon>
        <taxon>Paraburkholderia</taxon>
    </lineage>
</organism>
<reference evidence="1 2" key="1">
    <citation type="submission" date="2019-12" db="EMBL/GenBank/DDBJ databases">
        <title>Paraburkholderia acidiphila 7Q-K02 sp. nov and Paraburkholderia acidisoli DHF22 sp. nov., two strains isolated from forest soil.</title>
        <authorList>
            <person name="Gao Z."/>
            <person name="Qiu L."/>
        </authorList>
    </citation>
    <scope>NUCLEOTIDE SEQUENCE [LARGE SCALE GENOMIC DNA]</scope>
    <source>
        <strain evidence="1 2">DHF22</strain>
    </source>
</reference>
<dbReference type="OrthoDB" id="9097919at2"/>
<gene>
    <name evidence="1" type="ORF">FAZ98_27670</name>
</gene>